<name>A0A9D8KCL8_9DELT</name>
<dbReference type="GO" id="GO:0016616">
    <property type="term" value="F:oxidoreductase activity, acting on the CH-OH group of donors, NAD or NADP as acceptor"/>
    <property type="evidence" value="ECO:0007669"/>
    <property type="project" value="InterPro"/>
</dbReference>
<dbReference type="Gene3D" id="3.40.50.720">
    <property type="entry name" value="NAD(P)-binding Rossmann-like Domain"/>
    <property type="match status" value="1"/>
</dbReference>
<keyword evidence="3" id="KW-0520">NAD</keyword>
<feature type="binding site" evidence="3">
    <location>
        <position position="33"/>
    </location>
    <ligand>
        <name>NAD(+)</name>
        <dbReference type="ChEBI" id="CHEBI:57540"/>
    </ligand>
</feature>
<accession>A0A9D8KCL8</accession>
<comment type="caution">
    <text evidence="6">The sequence shown here is derived from an EMBL/GenBank/DDBJ whole genome shotgun (WGS) entry which is preliminary data.</text>
</comment>
<dbReference type="InterPro" id="IPR022694">
    <property type="entry name" value="3-OHacyl-CoA_DH"/>
</dbReference>
<dbReference type="PANTHER" id="PTHR48075:SF5">
    <property type="entry name" value="3-HYDROXYBUTYRYL-COA DEHYDROGENASE"/>
    <property type="match status" value="1"/>
</dbReference>
<dbReference type="GO" id="GO:0070403">
    <property type="term" value="F:NAD+ binding"/>
    <property type="evidence" value="ECO:0007669"/>
    <property type="project" value="InterPro"/>
</dbReference>
<dbReference type="AlphaFoldDB" id="A0A9D8KCL8"/>
<evidence type="ECO:0000313" key="6">
    <source>
        <dbReference type="EMBL" id="MBN1571708.1"/>
    </source>
</evidence>
<feature type="binding site" evidence="3">
    <location>
        <position position="143"/>
    </location>
    <ligand>
        <name>NAD(+)</name>
        <dbReference type="ChEBI" id="CHEBI:57540"/>
    </ligand>
</feature>
<feature type="domain" description="3-hydroxyacyl-CoA dehydrogenase NAD binding" evidence="5">
    <location>
        <begin position="7"/>
        <end position="182"/>
    </location>
</feature>
<feature type="domain" description="3-hydroxyacyl-CoA dehydrogenase C-terminal" evidence="4">
    <location>
        <begin position="187"/>
        <end position="285"/>
    </location>
</feature>
<evidence type="ECO:0000256" key="2">
    <source>
        <dbReference type="PIRSR" id="PIRSR000105-1"/>
    </source>
</evidence>
<keyword evidence="1" id="KW-0560">Oxidoreductase</keyword>
<dbReference type="SUPFAM" id="SSF51735">
    <property type="entry name" value="NAD(P)-binding Rossmann-fold domains"/>
    <property type="match status" value="1"/>
</dbReference>
<evidence type="ECO:0000313" key="7">
    <source>
        <dbReference type="Proteomes" id="UP000809273"/>
    </source>
</evidence>
<reference evidence="6" key="2">
    <citation type="submission" date="2021-01" db="EMBL/GenBank/DDBJ databases">
        <authorList>
            <person name="Hahn C.R."/>
            <person name="Youssef N.H."/>
            <person name="Elshahed M."/>
        </authorList>
    </citation>
    <scope>NUCLEOTIDE SEQUENCE</scope>
    <source>
        <strain evidence="6">Zod_Metabat.24</strain>
    </source>
</reference>
<feature type="binding site" evidence="3">
    <location>
        <position position="277"/>
    </location>
    <ligand>
        <name>NAD(+)</name>
        <dbReference type="ChEBI" id="CHEBI:57540"/>
    </ligand>
</feature>
<sequence length="321" mass="35292">MNFKKALVCGSGTMGPGIALSFAMGDTPVSITDIDDGALNSGREIVKRGVDLFISQGMIPKGKDAEIMGRIEFTADLEAAAKDADLAIEAVSEVPETKETVLRELDRLLKPAAIIGSNTSTLPVPEMYPDIRPGRLIITHYFNPPHIMPLVEIVRAKGTPEDAIKSLRAFYRKIGKYVVVLNKFLPGFLVNRVQIAVIRETLFLLEEGLAGPDEIDTAFKCCSALRGVVHGPFEHMDMVGIDILNSAAGFVFPLLANTTEVPKTISDLFKEGRLGYKGEGGFYDYPKETKEEHITKRDRALIEELKLFNRLVSDGKIKIKE</sequence>
<dbReference type="InterPro" id="IPR006176">
    <property type="entry name" value="3-OHacyl-CoA_DH_NAD-bd"/>
</dbReference>
<dbReference type="InterPro" id="IPR013328">
    <property type="entry name" value="6PGD_dom2"/>
</dbReference>
<gene>
    <name evidence="6" type="ORF">JW984_00755</name>
</gene>
<dbReference type="InterPro" id="IPR008927">
    <property type="entry name" value="6-PGluconate_DH-like_C_sf"/>
</dbReference>
<feature type="binding site" evidence="3">
    <location>
        <position position="98"/>
    </location>
    <ligand>
        <name>NAD(+)</name>
        <dbReference type="ChEBI" id="CHEBI:57540"/>
    </ligand>
</feature>
<dbReference type="Pfam" id="PF02737">
    <property type="entry name" value="3HCDH_N"/>
    <property type="match status" value="1"/>
</dbReference>
<feature type="binding site" evidence="3">
    <location>
        <position position="120"/>
    </location>
    <ligand>
        <name>NAD(+)</name>
        <dbReference type="ChEBI" id="CHEBI:57540"/>
    </ligand>
</feature>
<dbReference type="Pfam" id="PF00725">
    <property type="entry name" value="3HCDH"/>
    <property type="match status" value="1"/>
</dbReference>
<dbReference type="PIRSF" id="PIRSF000105">
    <property type="entry name" value="HCDH"/>
    <property type="match status" value="1"/>
</dbReference>
<evidence type="ECO:0000256" key="1">
    <source>
        <dbReference type="ARBA" id="ARBA00023002"/>
    </source>
</evidence>
<feature type="binding site" evidence="3">
    <location>
        <begin position="10"/>
        <end position="15"/>
    </location>
    <ligand>
        <name>NAD(+)</name>
        <dbReference type="ChEBI" id="CHEBI:57540"/>
    </ligand>
</feature>
<reference evidence="6" key="1">
    <citation type="journal article" date="2021" name="Environ. Microbiol.">
        <title>Genomic characterization of three novel Desulfobacterota classes expand the metabolic and phylogenetic diversity of the phylum.</title>
        <authorList>
            <person name="Murphy C.L."/>
            <person name="Biggerstaff J."/>
            <person name="Eichhorn A."/>
            <person name="Ewing E."/>
            <person name="Shahan R."/>
            <person name="Soriano D."/>
            <person name="Stewart S."/>
            <person name="VanMol K."/>
            <person name="Walker R."/>
            <person name="Walters P."/>
            <person name="Elshahed M.S."/>
            <person name="Youssef N.H."/>
        </authorList>
    </citation>
    <scope>NUCLEOTIDE SEQUENCE</scope>
    <source>
        <strain evidence="6">Zod_Metabat.24</strain>
    </source>
</reference>
<dbReference type="Proteomes" id="UP000809273">
    <property type="component" value="Unassembled WGS sequence"/>
</dbReference>
<proteinExistence type="predicted"/>
<dbReference type="PANTHER" id="PTHR48075">
    <property type="entry name" value="3-HYDROXYACYL-COA DEHYDROGENASE FAMILY PROTEIN"/>
    <property type="match status" value="1"/>
</dbReference>
<organism evidence="6 7">
    <name type="scientific">Candidatus Zymogenus saltonus</name>
    <dbReference type="NCBI Taxonomy" id="2844893"/>
    <lineage>
        <taxon>Bacteria</taxon>
        <taxon>Deltaproteobacteria</taxon>
        <taxon>Candidatus Zymogenia</taxon>
        <taxon>Candidatus Zymogeniales</taxon>
        <taxon>Candidatus Zymogenaceae</taxon>
        <taxon>Candidatus Zymogenus</taxon>
    </lineage>
</organism>
<dbReference type="GO" id="GO:0006631">
    <property type="term" value="P:fatty acid metabolic process"/>
    <property type="evidence" value="ECO:0007669"/>
    <property type="project" value="InterPro"/>
</dbReference>
<protein>
    <submittedName>
        <fullName evidence="6">3-hydroxyacyl-CoA dehydrogenase family protein</fullName>
    </submittedName>
</protein>
<feature type="site" description="Important for catalytic activity" evidence="2">
    <location>
        <position position="140"/>
    </location>
</feature>
<evidence type="ECO:0000256" key="3">
    <source>
        <dbReference type="PIRSR" id="PIRSR000105-2"/>
    </source>
</evidence>
<evidence type="ECO:0000259" key="4">
    <source>
        <dbReference type="Pfam" id="PF00725"/>
    </source>
</evidence>
<dbReference type="InterPro" id="IPR006108">
    <property type="entry name" value="3HC_DH_C"/>
</dbReference>
<dbReference type="EMBL" id="JAFGIX010000003">
    <property type="protein sequence ID" value="MBN1571708.1"/>
    <property type="molecule type" value="Genomic_DNA"/>
</dbReference>
<dbReference type="InterPro" id="IPR036291">
    <property type="entry name" value="NAD(P)-bd_dom_sf"/>
</dbReference>
<dbReference type="Gene3D" id="1.10.1040.10">
    <property type="entry name" value="N-(1-d-carboxylethyl)-l-norvaline Dehydrogenase, domain 2"/>
    <property type="match status" value="1"/>
</dbReference>
<feature type="binding site" evidence="3">
    <location>
        <position position="93"/>
    </location>
    <ligand>
        <name>NAD(+)</name>
        <dbReference type="ChEBI" id="CHEBI:57540"/>
    </ligand>
</feature>
<dbReference type="SUPFAM" id="SSF48179">
    <property type="entry name" value="6-phosphogluconate dehydrogenase C-terminal domain-like"/>
    <property type="match status" value="1"/>
</dbReference>
<evidence type="ECO:0000259" key="5">
    <source>
        <dbReference type="Pfam" id="PF02737"/>
    </source>
</evidence>